<proteinExistence type="predicted"/>
<keyword evidence="2" id="KW-1185">Reference proteome</keyword>
<gene>
    <name evidence="1" type="ORF">AB1207_22105</name>
</gene>
<name>A0ABV3PCS4_9ACTN</name>
<reference evidence="1 2" key="1">
    <citation type="submission" date="2024-07" db="EMBL/GenBank/DDBJ databases">
        <authorList>
            <person name="Thanompreechachai J."/>
            <person name="Duangmal K."/>
        </authorList>
    </citation>
    <scope>NUCLEOTIDE SEQUENCE [LARGE SCALE GENOMIC DNA]</scope>
    <source>
        <strain evidence="1 2">KCTC 19886</strain>
    </source>
</reference>
<sequence>MDESYRPRALRVMAEYGEQDPAWDSDIEHMGPVTLAELGVSEDLVRRLRGWNERFNAIALTDFRFGSAAVEDAWADEGLRLAYELQNELSDIVISYVHDDDPRPLRDRRGPG</sequence>
<protein>
    <submittedName>
        <fullName evidence="1">Uncharacterized protein</fullName>
    </submittedName>
</protein>
<dbReference type="Proteomes" id="UP001555826">
    <property type="component" value="Unassembled WGS sequence"/>
</dbReference>
<evidence type="ECO:0000313" key="1">
    <source>
        <dbReference type="EMBL" id="MEW9267448.1"/>
    </source>
</evidence>
<accession>A0ABV3PCS4</accession>
<evidence type="ECO:0000313" key="2">
    <source>
        <dbReference type="Proteomes" id="UP001555826"/>
    </source>
</evidence>
<dbReference type="EMBL" id="JBFNQN010000018">
    <property type="protein sequence ID" value="MEW9267448.1"/>
    <property type="molecule type" value="Genomic_DNA"/>
</dbReference>
<organism evidence="1 2">
    <name type="scientific">Kineococcus endophyticus</name>
    <dbReference type="NCBI Taxonomy" id="1181883"/>
    <lineage>
        <taxon>Bacteria</taxon>
        <taxon>Bacillati</taxon>
        <taxon>Actinomycetota</taxon>
        <taxon>Actinomycetes</taxon>
        <taxon>Kineosporiales</taxon>
        <taxon>Kineosporiaceae</taxon>
        <taxon>Kineococcus</taxon>
    </lineage>
</organism>
<comment type="caution">
    <text evidence="1">The sequence shown here is derived from an EMBL/GenBank/DDBJ whole genome shotgun (WGS) entry which is preliminary data.</text>
</comment>